<comment type="caution">
    <text evidence="4">The sequence shown here is derived from an EMBL/GenBank/DDBJ whole genome shotgun (WGS) entry which is preliminary data.</text>
</comment>
<evidence type="ECO:0000256" key="1">
    <source>
        <dbReference type="ARBA" id="ARBA00005278"/>
    </source>
</evidence>
<feature type="transmembrane region" description="Helical" evidence="3">
    <location>
        <begin position="12"/>
        <end position="32"/>
    </location>
</feature>
<gene>
    <name evidence="4" type="ORF">J2W91_002865</name>
</gene>
<feature type="transmembrane region" description="Helical" evidence="3">
    <location>
        <begin position="362"/>
        <end position="384"/>
    </location>
</feature>
<organism evidence="4 5">
    <name type="scientific">Paenibacillus amylolyticus</name>
    <dbReference type="NCBI Taxonomy" id="1451"/>
    <lineage>
        <taxon>Bacteria</taxon>
        <taxon>Bacillati</taxon>
        <taxon>Bacillota</taxon>
        <taxon>Bacilli</taxon>
        <taxon>Bacillales</taxon>
        <taxon>Paenibacillaceae</taxon>
        <taxon>Paenibacillus</taxon>
    </lineage>
</organism>
<dbReference type="AlphaFoldDB" id="A0AAP5H225"/>
<dbReference type="InterPro" id="IPR050768">
    <property type="entry name" value="UPF0353/GerABKA_families"/>
</dbReference>
<dbReference type="GO" id="GO:0016020">
    <property type="term" value="C:membrane"/>
    <property type="evidence" value="ECO:0007669"/>
    <property type="project" value="InterPro"/>
</dbReference>
<sequence length="562" mass="63398">MWKKILDHVPEWSVWISIVCLTGIPLLIMGFFHQIKLADARLSERKQRMESTFVDKEEGNYNSSTILPNDEGLKYTDHYETNMNLFKQAAMEMDDINERTLYLSNLDCYAVLYFVDGLTDKDEMDHNVLKPLLEWANKPLDTKLAPEQLVHLLDQQLLLVSEIEFVQEVIPSLRKVLFGSVILMLDGIQGVLVLGTPKGKSRSLEEPISESVLRGPRIGFTEVLSDNTSMLRRQGESNELAMVSCKVGSRVEKELMIVYFRDIANSELVEEVKRRVHAIDIDEVLESGYIEQLIEDNFLSPFPQIQNTERPDRVMGALLEGRVAVLLDGSPYALLMPVTYAMMLQSPEDYYERWIPSSFIRFLRFIATLISLFAPALYISFISFHPGLIPTNLVISIIGTRQGVPFSTLIEALIMEGSIEILREAGLRLPKPIGPAMGIVGGLIIGQAAVDAGIVSPILVIVVAVTAISSFATPMYSAGIAMRLLRFPIMFTAAMFGLYGVIMAFLFLVVHMFKLKSFGVPYIDMAASPSIKEWRDYLIRAPFQFMRGRPRILQTKDKKRKS</sequence>
<protein>
    <submittedName>
        <fullName evidence="4">Spore germination protein</fullName>
    </submittedName>
</protein>
<evidence type="ECO:0000313" key="5">
    <source>
        <dbReference type="Proteomes" id="UP001254832"/>
    </source>
</evidence>
<evidence type="ECO:0000256" key="3">
    <source>
        <dbReference type="SAM" id="Phobius"/>
    </source>
</evidence>
<feature type="transmembrane region" description="Helical" evidence="3">
    <location>
        <begin position="457"/>
        <end position="477"/>
    </location>
</feature>
<keyword evidence="3" id="KW-0812">Transmembrane</keyword>
<name>A0AAP5H225_PAEAM</name>
<dbReference type="PANTHER" id="PTHR22550:SF5">
    <property type="entry name" value="LEUCINE ZIPPER PROTEIN 4"/>
    <property type="match status" value="1"/>
</dbReference>
<dbReference type="GO" id="GO:0009847">
    <property type="term" value="P:spore germination"/>
    <property type="evidence" value="ECO:0007669"/>
    <property type="project" value="InterPro"/>
</dbReference>
<accession>A0AAP5H225</accession>
<dbReference type="PANTHER" id="PTHR22550">
    <property type="entry name" value="SPORE GERMINATION PROTEIN"/>
    <property type="match status" value="1"/>
</dbReference>
<dbReference type="Proteomes" id="UP001254832">
    <property type="component" value="Unassembled WGS sequence"/>
</dbReference>
<evidence type="ECO:0000313" key="4">
    <source>
        <dbReference type="EMBL" id="MDR6724397.1"/>
    </source>
</evidence>
<feature type="transmembrane region" description="Helical" evidence="3">
    <location>
        <begin position="489"/>
        <end position="510"/>
    </location>
</feature>
<dbReference type="RefSeq" id="WP_056691206.1">
    <property type="nucleotide sequence ID" value="NZ_JAVDTR010000007.1"/>
</dbReference>
<dbReference type="InterPro" id="IPR004995">
    <property type="entry name" value="Spore_Ger"/>
</dbReference>
<evidence type="ECO:0000256" key="2">
    <source>
        <dbReference type="ARBA" id="ARBA00023136"/>
    </source>
</evidence>
<keyword evidence="3" id="KW-1133">Transmembrane helix</keyword>
<proteinExistence type="inferred from homology"/>
<reference evidence="4" key="1">
    <citation type="submission" date="2023-07" db="EMBL/GenBank/DDBJ databases">
        <title>Sorghum-associated microbial communities from plants grown in Nebraska, USA.</title>
        <authorList>
            <person name="Schachtman D."/>
        </authorList>
    </citation>
    <scope>NUCLEOTIDE SEQUENCE</scope>
    <source>
        <strain evidence="4">BE80</strain>
    </source>
</reference>
<dbReference type="EMBL" id="JAVDTR010000007">
    <property type="protein sequence ID" value="MDR6724397.1"/>
    <property type="molecule type" value="Genomic_DNA"/>
</dbReference>
<dbReference type="PIRSF" id="PIRSF005690">
    <property type="entry name" value="GerBA"/>
    <property type="match status" value="1"/>
</dbReference>
<comment type="similarity">
    <text evidence="1">Belongs to the GerABKA family.</text>
</comment>
<dbReference type="Pfam" id="PF03323">
    <property type="entry name" value="GerA"/>
    <property type="match status" value="1"/>
</dbReference>
<keyword evidence="2 3" id="KW-0472">Membrane</keyword>